<reference evidence="1 2" key="1">
    <citation type="journal article" date="2013" name="Syst. Appl. Microbiol.">
        <title>Phylogenetic position and virulence apparatus of the pear flower necrosis pathogen Erwinia piriflorinigrans CFBP 5888T as assessed by comparative genomics.</title>
        <authorList>
            <person name="Smits T.H."/>
            <person name="Rezzonico F."/>
            <person name="Lopez M.M."/>
            <person name="Blom J."/>
            <person name="Goesmann A."/>
            <person name="Frey J.E."/>
            <person name="Duffy B."/>
        </authorList>
    </citation>
    <scope>NUCLEOTIDE SEQUENCE [LARGE SCALE GENOMIC DNA]</scope>
    <source>
        <strain evidence="2">CFBP5888</strain>
    </source>
</reference>
<accession>V5Z4M6</accession>
<dbReference type="Proteomes" id="UP000018217">
    <property type="component" value="Unassembled WGS sequence"/>
</dbReference>
<evidence type="ECO:0000313" key="1">
    <source>
        <dbReference type="EMBL" id="CCG85913.1"/>
    </source>
</evidence>
<proteinExistence type="predicted"/>
<dbReference type="EMBL" id="CAHS01000006">
    <property type="protein sequence ID" value="CCG85913.1"/>
    <property type="molecule type" value="Genomic_DNA"/>
</dbReference>
<protein>
    <submittedName>
        <fullName evidence="1">Uncharacterized protein</fullName>
    </submittedName>
</protein>
<evidence type="ECO:0000313" key="2">
    <source>
        <dbReference type="Proteomes" id="UP000018217"/>
    </source>
</evidence>
<dbReference type="AlphaFoldDB" id="V5Z4M6"/>
<sequence>MAGRFDRFPDNISFYLFFAAQLLGDHPAGGHVQ</sequence>
<organism evidence="1 2">
    <name type="scientific">Erwinia piriflorinigrans CFBP 5888</name>
    <dbReference type="NCBI Taxonomy" id="1161919"/>
    <lineage>
        <taxon>Bacteria</taxon>
        <taxon>Pseudomonadati</taxon>
        <taxon>Pseudomonadota</taxon>
        <taxon>Gammaproteobacteria</taxon>
        <taxon>Enterobacterales</taxon>
        <taxon>Erwiniaceae</taxon>
        <taxon>Erwinia</taxon>
    </lineage>
</organism>
<gene>
    <name evidence="1" type="ORF">EPIR_0548</name>
</gene>
<comment type="caution">
    <text evidence="1">The sequence shown here is derived from an EMBL/GenBank/DDBJ whole genome shotgun (WGS) entry which is preliminary data.</text>
</comment>
<name>V5Z4M6_9GAMM</name>
<keyword evidence="2" id="KW-1185">Reference proteome</keyword>